<gene>
    <name evidence="2" type="ORF">ANCDUO_00737</name>
</gene>
<accession>A0A0C2HBA4</accession>
<dbReference type="PANTHER" id="PTHR36943:SF1">
    <property type="entry name" value="CCHC-TYPE DOMAIN-CONTAINING PROTEIN"/>
    <property type="match status" value="1"/>
</dbReference>
<evidence type="ECO:0000313" key="2">
    <source>
        <dbReference type="EMBL" id="KIH68919.1"/>
    </source>
</evidence>
<dbReference type="AlphaFoldDB" id="A0A0C2HBA4"/>
<feature type="region of interest" description="Disordered" evidence="1">
    <location>
        <begin position="99"/>
        <end position="152"/>
    </location>
</feature>
<proteinExistence type="predicted"/>
<sequence length="250" mass="28861">MRPPLTNTSVPYRDFGKAIKKNFEDALMKEVDSNSLKCLVLIAGLIDPSHSEMRLRILNRLNRIGEAEPSPALDDFINERETFVTLRYDNYTMEHKEVNAAHQRRPMEKKRRPVRKMGTRNLSFSKERNPHPQPSRKPIPKKSRQFKKRRRRRCKQVAMTIPDARTYLQVHINGRQTRLQLDTGANISMVSHKTWEAIGSPELESTTIPVKTIPVKTANGSWLKILGRSTPNSLYTTDTEDQLLDMEVAM</sequence>
<dbReference type="EMBL" id="KN726257">
    <property type="protein sequence ID" value="KIH68919.1"/>
    <property type="molecule type" value="Genomic_DNA"/>
</dbReference>
<evidence type="ECO:0008006" key="4">
    <source>
        <dbReference type="Google" id="ProtNLM"/>
    </source>
</evidence>
<name>A0A0C2HBA4_9BILA</name>
<keyword evidence="3" id="KW-1185">Reference proteome</keyword>
<evidence type="ECO:0000313" key="3">
    <source>
        <dbReference type="Proteomes" id="UP000054047"/>
    </source>
</evidence>
<protein>
    <recommendedName>
        <fullName evidence="4">Peptidase A2 domain-containing protein</fullName>
    </recommendedName>
</protein>
<evidence type="ECO:0000256" key="1">
    <source>
        <dbReference type="SAM" id="MobiDB-lite"/>
    </source>
</evidence>
<dbReference type="Pfam" id="PF13975">
    <property type="entry name" value="gag-asp_proteas"/>
    <property type="match status" value="1"/>
</dbReference>
<organism evidence="2 3">
    <name type="scientific">Ancylostoma duodenale</name>
    <dbReference type="NCBI Taxonomy" id="51022"/>
    <lineage>
        <taxon>Eukaryota</taxon>
        <taxon>Metazoa</taxon>
        <taxon>Ecdysozoa</taxon>
        <taxon>Nematoda</taxon>
        <taxon>Chromadorea</taxon>
        <taxon>Rhabditida</taxon>
        <taxon>Rhabditina</taxon>
        <taxon>Rhabditomorpha</taxon>
        <taxon>Strongyloidea</taxon>
        <taxon>Ancylostomatidae</taxon>
        <taxon>Ancylostomatinae</taxon>
        <taxon>Ancylostoma</taxon>
    </lineage>
</organism>
<dbReference type="SUPFAM" id="SSF50630">
    <property type="entry name" value="Acid proteases"/>
    <property type="match status" value="1"/>
</dbReference>
<feature type="compositionally biased region" description="Basic residues" evidence="1">
    <location>
        <begin position="102"/>
        <end position="118"/>
    </location>
</feature>
<dbReference type="PANTHER" id="PTHR36943">
    <property type="entry name" value="CCHC-TYPE DOMAIN-CONTAINING PROTEIN"/>
    <property type="match status" value="1"/>
</dbReference>
<dbReference type="Gene3D" id="2.40.70.10">
    <property type="entry name" value="Acid Proteases"/>
    <property type="match status" value="1"/>
</dbReference>
<dbReference type="OrthoDB" id="5856985at2759"/>
<feature type="compositionally biased region" description="Basic residues" evidence="1">
    <location>
        <begin position="138"/>
        <end position="152"/>
    </location>
</feature>
<dbReference type="Proteomes" id="UP000054047">
    <property type="component" value="Unassembled WGS sequence"/>
</dbReference>
<dbReference type="InterPro" id="IPR021109">
    <property type="entry name" value="Peptidase_aspartic_dom_sf"/>
</dbReference>
<reference evidence="2 3" key="1">
    <citation type="submission" date="2013-12" db="EMBL/GenBank/DDBJ databases">
        <title>Draft genome of the parsitic nematode Ancylostoma duodenale.</title>
        <authorList>
            <person name="Mitreva M."/>
        </authorList>
    </citation>
    <scope>NUCLEOTIDE SEQUENCE [LARGE SCALE GENOMIC DNA]</scope>
    <source>
        <strain evidence="2 3">Zhejiang</strain>
    </source>
</reference>